<accession>A0A1J1H7K6</accession>
<dbReference type="OrthoDB" id="376780at2759"/>
<reference evidence="2 3" key="1">
    <citation type="submission" date="2015-04" db="EMBL/GenBank/DDBJ databases">
        <authorList>
            <consortium name="Pathogen Informatics"/>
        </authorList>
    </citation>
    <scope>NUCLEOTIDE SEQUENCE [LARGE SCALE GENOMIC DNA]</scope>
    <source>
        <strain evidence="2 3">SGS1</strain>
    </source>
</reference>
<keyword evidence="3" id="KW-1185">Reference proteome</keyword>
<dbReference type="RefSeq" id="XP_028533767.1">
    <property type="nucleotide sequence ID" value="XM_028677371.1"/>
</dbReference>
<dbReference type="Proteomes" id="UP000220158">
    <property type="component" value="Chromosome 11"/>
</dbReference>
<evidence type="ECO:0000256" key="1">
    <source>
        <dbReference type="SAM" id="Coils"/>
    </source>
</evidence>
<evidence type="ECO:0000313" key="3">
    <source>
        <dbReference type="Proteomes" id="UP000220158"/>
    </source>
</evidence>
<sequence>MNSIKDYYSNCLHACYPEKYVIDQNEIEIPETAKTNLSFRLFDIYYNTGSDFNVKDNHLKSLKTMINDDISTRLKKKKKNFKNLDKIKILDNFFFNIENSNNNNNNKSNSSHINKEECILIENTFDSVIPKKGNIQNKPFDIKKKNSSKKKKEKNIEGIEKNYFIRKNIKYEKLKAGKEEKEKKEINLLNKEIKKINRINDSKENSSDKDIYELHKINRNIMKTSKINIPKINLSKIS</sequence>
<organism evidence="2 3">
    <name type="scientific">Plasmodium relictum</name>
    <dbReference type="NCBI Taxonomy" id="85471"/>
    <lineage>
        <taxon>Eukaryota</taxon>
        <taxon>Sar</taxon>
        <taxon>Alveolata</taxon>
        <taxon>Apicomplexa</taxon>
        <taxon>Aconoidasida</taxon>
        <taxon>Haemosporida</taxon>
        <taxon>Plasmodiidae</taxon>
        <taxon>Plasmodium</taxon>
        <taxon>Plasmodium (Haemamoeba)</taxon>
    </lineage>
</organism>
<feature type="coiled-coil region" evidence="1">
    <location>
        <begin position="142"/>
        <end position="206"/>
    </location>
</feature>
<dbReference type="OMA" id="CILIENT"/>
<gene>
    <name evidence="2" type="ORF">PRELSG_1111100</name>
</gene>
<name>A0A1J1H7K6_PLARL</name>
<dbReference type="GeneID" id="39736887"/>
<dbReference type="AlphaFoldDB" id="A0A1J1H7K6"/>
<proteinExistence type="predicted"/>
<keyword evidence="1" id="KW-0175">Coiled coil</keyword>
<dbReference type="EMBL" id="LN835306">
    <property type="protein sequence ID" value="CRH00764.1"/>
    <property type="molecule type" value="Genomic_DNA"/>
</dbReference>
<dbReference type="KEGG" id="prel:PRELSG_1111100"/>
<evidence type="ECO:0000313" key="2">
    <source>
        <dbReference type="EMBL" id="CRH00764.1"/>
    </source>
</evidence>
<protein>
    <submittedName>
        <fullName evidence="2">Uncharacterized protein</fullName>
    </submittedName>
</protein>
<dbReference type="VEuPathDB" id="PlasmoDB:PRELSG_1111100"/>